<organism evidence="1">
    <name type="scientific">marine metagenome</name>
    <dbReference type="NCBI Taxonomy" id="408172"/>
    <lineage>
        <taxon>unclassified sequences</taxon>
        <taxon>metagenomes</taxon>
        <taxon>ecological metagenomes</taxon>
    </lineage>
</organism>
<dbReference type="InterPro" id="IPR008775">
    <property type="entry name" value="Phytyl_CoA_dOase-like"/>
</dbReference>
<proteinExistence type="predicted"/>
<dbReference type="Pfam" id="PF05721">
    <property type="entry name" value="PhyH"/>
    <property type="match status" value="1"/>
</dbReference>
<dbReference type="EMBL" id="UINC01022464">
    <property type="protein sequence ID" value="SVA92126.1"/>
    <property type="molecule type" value="Genomic_DNA"/>
</dbReference>
<dbReference type="Gene3D" id="2.60.120.620">
    <property type="entry name" value="q2cbj1_9rhob like domain"/>
    <property type="match status" value="1"/>
</dbReference>
<dbReference type="SUPFAM" id="SSF51197">
    <property type="entry name" value="Clavaminate synthase-like"/>
    <property type="match status" value="1"/>
</dbReference>
<reference evidence="1" key="1">
    <citation type="submission" date="2018-05" db="EMBL/GenBank/DDBJ databases">
        <authorList>
            <person name="Lanie J.A."/>
            <person name="Ng W.-L."/>
            <person name="Kazmierczak K.M."/>
            <person name="Andrzejewski T.M."/>
            <person name="Davidsen T.M."/>
            <person name="Wayne K.J."/>
            <person name="Tettelin H."/>
            <person name="Glass J.I."/>
            <person name="Rusch D."/>
            <person name="Podicherti R."/>
            <person name="Tsui H.-C.T."/>
            <person name="Winkler M.E."/>
        </authorList>
    </citation>
    <scope>NUCLEOTIDE SEQUENCE</scope>
</reference>
<gene>
    <name evidence="1" type="ORF">METZ01_LOCUS144980</name>
</gene>
<sequence>MLEFVGGKGTFDHNHGPLFIDENFANVRGPGEAIGIHSGNPEGIQRNHYRYQDGKFHCSQVNILLALTDIGEGDGGTVVIPSSHKSNIQHPEYKTNVMKKNKITSAETMTASKEIYLKAGDGLIFVDSLCHGSAKRVNKGERRIVVYRYGPSWGFFRHPYRPSKKLLKNLNTFQRQIVMPHEKILKPEGK</sequence>
<dbReference type="AlphaFoldDB" id="A0A381ZSB7"/>
<accession>A0A381ZSB7</accession>
<name>A0A381ZSB7_9ZZZZ</name>
<protein>
    <submittedName>
        <fullName evidence="1">Uncharacterized protein</fullName>
    </submittedName>
</protein>
<evidence type="ECO:0000313" key="1">
    <source>
        <dbReference type="EMBL" id="SVA92126.1"/>
    </source>
</evidence>